<dbReference type="EMBL" id="JACVVK020000417">
    <property type="protein sequence ID" value="KAK7475041.1"/>
    <property type="molecule type" value="Genomic_DNA"/>
</dbReference>
<keyword evidence="2" id="KW-1185">Reference proteome</keyword>
<organism evidence="1 2">
    <name type="scientific">Batillaria attramentaria</name>
    <dbReference type="NCBI Taxonomy" id="370345"/>
    <lineage>
        <taxon>Eukaryota</taxon>
        <taxon>Metazoa</taxon>
        <taxon>Spiralia</taxon>
        <taxon>Lophotrochozoa</taxon>
        <taxon>Mollusca</taxon>
        <taxon>Gastropoda</taxon>
        <taxon>Caenogastropoda</taxon>
        <taxon>Sorbeoconcha</taxon>
        <taxon>Cerithioidea</taxon>
        <taxon>Batillariidae</taxon>
        <taxon>Batillaria</taxon>
    </lineage>
</organism>
<sequence>MSFDHFDYRLLNPDTKMLEVEQSLRDAKEILAGDEPKSLSGHPDPWPRDPSLSSLLDAVTGFEAAPSRSNLSKTFPTAAAMQLSLLIS</sequence>
<evidence type="ECO:0000313" key="2">
    <source>
        <dbReference type="Proteomes" id="UP001519460"/>
    </source>
</evidence>
<dbReference type="Proteomes" id="UP001519460">
    <property type="component" value="Unassembled WGS sequence"/>
</dbReference>
<reference evidence="1 2" key="1">
    <citation type="journal article" date="2023" name="Sci. Data">
        <title>Genome assembly of the Korean intertidal mud-creeper Batillaria attramentaria.</title>
        <authorList>
            <person name="Patra A.K."/>
            <person name="Ho P.T."/>
            <person name="Jun S."/>
            <person name="Lee S.J."/>
            <person name="Kim Y."/>
            <person name="Won Y.J."/>
        </authorList>
    </citation>
    <scope>NUCLEOTIDE SEQUENCE [LARGE SCALE GENOMIC DNA]</scope>
    <source>
        <strain evidence="1">Wonlab-2016</strain>
    </source>
</reference>
<gene>
    <name evidence="1" type="ORF">BaRGS_00033722</name>
</gene>
<name>A0ABD0JJH7_9CAEN</name>
<proteinExistence type="predicted"/>
<comment type="caution">
    <text evidence="1">The sequence shown here is derived from an EMBL/GenBank/DDBJ whole genome shotgun (WGS) entry which is preliminary data.</text>
</comment>
<protein>
    <submittedName>
        <fullName evidence="1">Uncharacterized protein</fullName>
    </submittedName>
</protein>
<evidence type="ECO:0000313" key="1">
    <source>
        <dbReference type="EMBL" id="KAK7475041.1"/>
    </source>
</evidence>
<dbReference type="AlphaFoldDB" id="A0ABD0JJH7"/>
<accession>A0ABD0JJH7</accession>